<organism evidence="3 6">
    <name type="scientific">Saccharopolyspora kobensis</name>
    <dbReference type="NCBI Taxonomy" id="146035"/>
    <lineage>
        <taxon>Bacteria</taxon>
        <taxon>Bacillati</taxon>
        <taxon>Actinomycetota</taxon>
        <taxon>Actinomycetes</taxon>
        <taxon>Pseudonocardiales</taxon>
        <taxon>Pseudonocardiaceae</taxon>
        <taxon>Saccharopolyspora</taxon>
    </lineage>
</organism>
<reference evidence="5 6" key="1">
    <citation type="submission" date="2016-10" db="EMBL/GenBank/DDBJ databases">
        <authorList>
            <person name="Varghese N."/>
            <person name="Submissions S."/>
        </authorList>
    </citation>
    <scope>NUCLEOTIDE SEQUENCE [LARGE SCALE GENOMIC DNA]</scope>
    <source>
        <strain evidence="6">ATCC 20501</strain>
        <strain evidence="4 5">CGMCC 4.3529</strain>
    </source>
</reference>
<keyword evidence="2" id="KW-1133">Transmembrane helix</keyword>
<name>A0A1H6DPZ2_9PSEU</name>
<dbReference type="RefSeq" id="WP_093357909.1">
    <property type="nucleotide sequence ID" value="NZ_FNVB01000007.1"/>
</dbReference>
<feature type="transmembrane region" description="Helical" evidence="2">
    <location>
        <begin position="21"/>
        <end position="38"/>
    </location>
</feature>
<accession>A0A1I2F6Q1</accession>
<feature type="transmembrane region" description="Helical" evidence="2">
    <location>
        <begin position="72"/>
        <end position="91"/>
    </location>
</feature>
<dbReference type="AlphaFoldDB" id="A0A1H6DPZ2"/>
<gene>
    <name evidence="3" type="ORF">SAMN02982929_04670</name>
    <name evidence="4" type="ORF">SAMN05216506_11780</name>
</gene>
<evidence type="ECO:0000256" key="2">
    <source>
        <dbReference type="SAM" id="Phobius"/>
    </source>
</evidence>
<keyword evidence="2" id="KW-0812">Transmembrane</keyword>
<dbReference type="Proteomes" id="UP000236729">
    <property type="component" value="Unassembled WGS sequence"/>
</dbReference>
<evidence type="ECO:0000313" key="3">
    <source>
        <dbReference type="EMBL" id="SEG86726.1"/>
    </source>
</evidence>
<keyword evidence="2" id="KW-0472">Membrane</keyword>
<feature type="transmembrane region" description="Helical" evidence="2">
    <location>
        <begin position="44"/>
        <end position="65"/>
    </location>
</feature>
<dbReference type="EMBL" id="FNVB01000007">
    <property type="protein sequence ID" value="SEG86726.1"/>
    <property type="molecule type" value="Genomic_DNA"/>
</dbReference>
<reference evidence="3" key="2">
    <citation type="submission" date="2016-10" db="EMBL/GenBank/DDBJ databases">
        <authorList>
            <person name="de Groot N.N."/>
        </authorList>
    </citation>
    <scope>NUCLEOTIDE SEQUENCE [LARGE SCALE GENOMIC DNA]</scope>
    <source>
        <strain evidence="3">ATCC 20501</strain>
    </source>
</reference>
<evidence type="ECO:0000313" key="5">
    <source>
        <dbReference type="Proteomes" id="UP000199690"/>
    </source>
</evidence>
<dbReference type="Proteomes" id="UP000199690">
    <property type="component" value="Unassembled WGS sequence"/>
</dbReference>
<sequence length="268" mass="27955">MTRTRWEPVEAQPERKSVAQRLWPIGIVADIAAVVTLVTGSRTILAVVVAAVALVLGVVHLAASLGKPVDRWVIVSVAGIVAGAVVITAVVTQSLHALTTQPTGQAISDSPPQSSSNPAEPTTPPPSTNSTPTTSPSTPIGSHPTSPAIKRETGTDPIVLTSGYSLDLDSEEPIWVAKKTGESSGHDLENSSGYVYAADDLAPAAADSTFEDCVRAGYVDYLSSSDLETGSAFCVKTTSGTYARVVVRDSQDYATQLTLDVVVWNKPS</sequence>
<feature type="compositionally biased region" description="Polar residues" evidence="1">
    <location>
        <begin position="102"/>
        <end position="113"/>
    </location>
</feature>
<keyword evidence="5" id="KW-1185">Reference proteome</keyword>
<feature type="region of interest" description="Disordered" evidence="1">
    <location>
        <begin position="102"/>
        <end position="154"/>
    </location>
</feature>
<dbReference type="EMBL" id="FOME01000017">
    <property type="protein sequence ID" value="SFF00517.1"/>
    <property type="molecule type" value="Genomic_DNA"/>
</dbReference>
<evidence type="ECO:0000256" key="1">
    <source>
        <dbReference type="SAM" id="MobiDB-lite"/>
    </source>
</evidence>
<feature type="compositionally biased region" description="Low complexity" evidence="1">
    <location>
        <begin position="128"/>
        <end position="147"/>
    </location>
</feature>
<accession>A0A1H6DPZ2</accession>
<evidence type="ECO:0000313" key="6">
    <source>
        <dbReference type="Proteomes" id="UP000236729"/>
    </source>
</evidence>
<protein>
    <submittedName>
        <fullName evidence="3">Uncharacterized protein</fullName>
    </submittedName>
</protein>
<evidence type="ECO:0000313" key="4">
    <source>
        <dbReference type="EMBL" id="SFF00517.1"/>
    </source>
</evidence>
<proteinExistence type="predicted"/>